<gene>
    <name evidence="3" type="ORF">BCO9919_05719</name>
</gene>
<name>A0A6J5JPJ5_9BURK</name>
<dbReference type="Proteomes" id="UP000494322">
    <property type="component" value="Unassembled WGS sequence"/>
</dbReference>
<dbReference type="PANTHER" id="PTHR42996">
    <property type="entry name" value="PHOSPHATE-BINDING PROTEIN PSTS"/>
    <property type="match status" value="1"/>
</dbReference>
<dbReference type="InterPro" id="IPR050962">
    <property type="entry name" value="Phosphate-bind_PstS"/>
</dbReference>
<dbReference type="PANTHER" id="PTHR42996:SF1">
    <property type="entry name" value="PHOSPHATE-BINDING PROTEIN PSTS"/>
    <property type="match status" value="1"/>
</dbReference>
<dbReference type="AlphaFoldDB" id="A0A6J5JPJ5"/>
<sequence>MNNQPTFFGSGVTGTVHFANSDAALTTYQISSYQSNLGVTNGPLIQIPYIVTPITISVVNGPAVTSTTTPQTTPGQAHSIALNDNDLCGIFSGKLTNWNQVLNPEIGSAYALSAPIKIIYRADGSGTTELLTRHLATVCTTANTAGGVTFVDGLTFTSSFPSGVPSNFIAAYGDGGVRNSLSSLASAMSHRQLKVGTAGAA</sequence>
<dbReference type="SUPFAM" id="SSF53850">
    <property type="entry name" value="Periplasmic binding protein-like II"/>
    <property type="match status" value="1"/>
</dbReference>
<reference evidence="3 4" key="1">
    <citation type="submission" date="2020-04" db="EMBL/GenBank/DDBJ databases">
        <authorList>
            <person name="Depoorter E."/>
        </authorList>
    </citation>
    <scope>NUCLEOTIDE SEQUENCE [LARGE SCALE GENOMIC DNA]</scope>
    <source>
        <strain evidence="3 4">BCC0132</strain>
    </source>
</reference>
<evidence type="ECO:0000313" key="4">
    <source>
        <dbReference type="Proteomes" id="UP000494322"/>
    </source>
</evidence>
<comment type="similarity">
    <text evidence="1">Belongs to the PstS family.</text>
</comment>
<evidence type="ECO:0000313" key="3">
    <source>
        <dbReference type="EMBL" id="CAB3973350.1"/>
    </source>
</evidence>
<proteinExistence type="inferred from homology"/>
<evidence type="ECO:0000259" key="2">
    <source>
        <dbReference type="Pfam" id="PF12849"/>
    </source>
</evidence>
<dbReference type="Pfam" id="PF12849">
    <property type="entry name" value="PBP_like_2"/>
    <property type="match status" value="1"/>
</dbReference>
<accession>A0A6J5JPJ5</accession>
<organism evidence="3 4">
    <name type="scientific">Burkholderia cenocepacia</name>
    <dbReference type="NCBI Taxonomy" id="95486"/>
    <lineage>
        <taxon>Bacteria</taxon>
        <taxon>Pseudomonadati</taxon>
        <taxon>Pseudomonadota</taxon>
        <taxon>Betaproteobacteria</taxon>
        <taxon>Burkholderiales</taxon>
        <taxon>Burkholderiaceae</taxon>
        <taxon>Burkholderia</taxon>
        <taxon>Burkholderia cepacia complex</taxon>
    </lineage>
</organism>
<feature type="domain" description="PBP" evidence="2">
    <location>
        <begin position="12"/>
        <end position="144"/>
    </location>
</feature>
<dbReference type="EMBL" id="CABWIK020000047">
    <property type="protein sequence ID" value="CAB3973350.1"/>
    <property type="molecule type" value="Genomic_DNA"/>
</dbReference>
<evidence type="ECO:0000256" key="1">
    <source>
        <dbReference type="ARBA" id="ARBA00008725"/>
    </source>
</evidence>
<protein>
    <submittedName>
        <fullName evidence="3">ABC-type phosphate transport system periplasmic component-like protein</fullName>
    </submittedName>
</protein>
<dbReference type="Gene3D" id="3.40.190.10">
    <property type="entry name" value="Periplasmic binding protein-like II"/>
    <property type="match status" value="2"/>
</dbReference>
<dbReference type="InterPro" id="IPR024370">
    <property type="entry name" value="PBP_domain"/>
</dbReference>